<dbReference type="GO" id="GO:0005975">
    <property type="term" value="P:carbohydrate metabolic process"/>
    <property type="evidence" value="ECO:0007669"/>
    <property type="project" value="InterPro"/>
</dbReference>
<gene>
    <name evidence="7" type="primary">LCT</name>
    <name evidence="7" type="ORF">BLAG_LOCUS26300</name>
</gene>
<dbReference type="FunFam" id="3.20.20.80:FF:000511">
    <property type="entry name" value="Uncharacterized protein"/>
    <property type="match status" value="1"/>
</dbReference>
<evidence type="ECO:0000313" key="7">
    <source>
        <dbReference type="EMBL" id="CAH1277536.1"/>
    </source>
</evidence>
<name>A0A8S4MNV7_BRALA</name>
<keyword evidence="8" id="KW-1185">Reference proteome</keyword>
<dbReference type="AlphaFoldDB" id="A0A8S4MNV7"/>
<evidence type="ECO:0000313" key="8">
    <source>
        <dbReference type="Proteomes" id="UP000838412"/>
    </source>
</evidence>
<dbReference type="EMBL" id="CAKMNS010000385">
    <property type="protein sequence ID" value="CAH1277536.1"/>
    <property type="molecule type" value="Genomic_DNA"/>
</dbReference>
<evidence type="ECO:0000256" key="6">
    <source>
        <dbReference type="SAM" id="SignalP"/>
    </source>
</evidence>
<dbReference type="Proteomes" id="UP000838412">
    <property type="component" value="Unassembled WGS sequence"/>
</dbReference>
<evidence type="ECO:0000256" key="1">
    <source>
        <dbReference type="ARBA" id="ARBA00010838"/>
    </source>
</evidence>
<evidence type="ECO:0000256" key="2">
    <source>
        <dbReference type="ARBA" id="ARBA00022801"/>
    </source>
</evidence>
<feature type="region of interest" description="Disordered" evidence="5">
    <location>
        <begin position="539"/>
        <end position="564"/>
    </location>
</feature>
<dbReference type="Pfam" id="PF00232">
    <property type="entry name" value="Glyco_hydro_1"/>
    <property type="match status" value="1"/>
</dbReference>
<evidence type="ECO:0000256" key="3">
    <source>
        <dbReference type="ARBA" id="ARBA00023295"/>
    </source>
</evidence>
<accession>A0A8S4MNV7</accession>
<comment type="caution">
    <text evidence="7">The sequence shown here is derived from an EMBL/GenBank/DDBJ whole genome shotgun (WGS) entry which is preliminary data.</text>
</comment>
<dbReference type="Gene3D" id="3.20.20.80">
    <property type="entry name" value="Glycosidases"/>
    <property type="match status" value="1"/>
</dbReference>
<dbReference type="PRINTS" id="PR00131">
    <property type="entry name" value="GLHYDRLASE1"/>
</dbReference>
<dbReference type="SUPFAM" id="SSF51445">
    <property type="entry name" value="(Trans)glycosidases"/>
    <property type="match status" value="1"/>
</dbReference>
<feature type="signal peptide" evidence="6">
    <location>
        <begin position="1"/>
        <end position="20"/>
    </location>
</feature>
<protein>
    <submittedName>
        <fullName evidence="7">LCT protein</fullName>
    </submittedName>
</protein>
<feature type="chain" id="PRO_5035775587" evidence="6">
    <location>
        <begin position="21"/>
        <end position="586"/>
    </location>
</feature>
<dbReference type="PANTHER" id="PTHR10353">
    <property type="entry name" value="GLYCOSYL HYDROLASE"/>
    <property type="match status" value="1"/>
</dbReference>
<sequence>MVAFYGTIFMLVVLGHKTEGQFLDLKNMTVRDTFLSGTLPDGFLWGTATAAFQIEGGWDSGEKGPSIWDWFSHLPGNVPWGDVAADSYHKYKEDVQMHVDTGLNSYRFSISWPRLFPDGTNTTINQYGVDYYNNLINELKNNGIEPLVTLYHWDLPQKLKDRYGGWVNDTMVELFENYARFCFATFGDRVKYWATFNEPWSFVAALGDFNHDPDYSMRYKMAHNVIRAHARAWHTYDDDFRSSQNGSVGIVISSMWGEPADLHNPADRQAATNYMEFFFGWFANPIIGNGDYPDVMKRMVRESRLKQNQTVSPLPEFTEEEKLYNSGSTDFLGINTYTARIISATNETQTCHPDGHNFASACGFMPDLMGVKESVGPGWFYMGSNIFWFAPWNIRGILHFVRERYNYTKPFYLSEVGIGETYKYHSPPNLNDTWRMCFYMTYANEALKAVKLDGVDLRGFYAWTLLDNVEWGSGPDQAFGLYHTNFTHPSRQRTPKRSQGLYRTIAQENGFPENANHVWMTQEWLEWCHMEEAYAPTRPDYVEPTSGARPTQPAPKPPVSTARTGQSLMTTGILGVLVVLVAICSP</sequence>
<evidence type="ECO:0000256" key="5">
    <source>
        <dbReference type="SAM" id="MobiDB-lite"/>
    </source>
</evidence>
<dbReference type="GO" id="GO:0004553">
    <property type="term" value="F:hydrolase activity, hydrolyzing O-glycosyl compounds"/>
    <property type="evidence" value="ECO:0007669"/>
    <property type="project" value="InterPro"/>
</dbReference>
<keyword evidence="6" id="KW-0732">Signal</keyword>
<organism evidence="7 8">
    <name type="scientific">Branchiostoma lanceolatum</name>
    <name type="common">Common lancelet</name>
    <name type="synonym">Amphioxus lanceolatum</name>
    <dbReference type="NCBI Taxonomy" id="7740"/>
    <lineage>
        <taxon>Eukaryota</taxon>
        <taxon>Metazoa</taxon>
        <taxon>Chordata</taxon>
        <taxon>Cephalochordata</taxon>
        <taxon>Leptocardii</taxon>
        <taxon>Amphioxiformes</taxon>
        <taxon>Branchiostomatidae</taxon>
        <taxon>Branchiostoma</taxon>
    </lineage>
</organism>
<dbReference type="InterPro" id="IPR017853">
    <property type="entry name" value="GH"/>
</dbReference>
<evidence type="ECO:0000256" key="4">
    <source>
        <dbReference type="RuleBase" id="RU003690"/>
    </source>
</evidence>
<comment type="similarity">
    <text evidence="1 4">Belongs to the glycosyl hydrolase 1 family.</text>
</comment>
<dbReference type="InterPro" id="IPR033132">
    <property type="entry name" value="GH_1_N_CS"/>
</dbReference>
<reference evidence="7" key="1">
    <citation type="submission" date="2022-01" db="EMBL/GenBank/DDBJ databases">
        <authorList>
            <person name="Braso-Vives M."/>
        </authorList>
    </citation>
    <scope>NUCLEOTIDE SEQUENCE</scope>
</reference>
<dbReference type="PANTHER" id="PTHR10353:SF36">
    <property type="entry name" value="LP05116P"/>
    <property type="match status" value="1"/>
</dbReference>
<proteinExistence type="inferred from homology"/>
<keyword evidence="3" id="KW-0326">Glycosidase</keyword>
<dbReference type="PROSITE" id="PS00653">
    <property type="entry name" value="GLYCOSYL_HYDROL_F1_2"/>
    <property type="match status" value="1"/>
</dbReference>
<dbReference type="InterPro" id="IPR001360">
    <property type="entry name" value="Glyco_hydro_1"/>
</dbReference>
<keyword evidence="2" id="KW-0378">Hydrolase</keyword>
<dbReference type="OrthoDB" id="65569at2759"/>